<dbReference type="InterPro" id="IPR016181">
    <property type="entry name" value="Acyl_CoA_acyltransferase"/>
</dbReference>
<dbReference type="InterPro" id="IPR000182">
    <property type="entry name" value="GNAT_dom"/>
</dbReference>
<dbReference type="Proteomes" id="UP000010716">
    <property type="component" value="Unassembled WGS sequence"/>
</dbReference>
<dbReference type="eggNOG" id="COG3153">
    <property type="taxonomic scope" value="Bacteria"/>
</dbReference>
<keyword evidence="2" id="KW-0808">Transferase</keyword>
<dbReference type="EMBL" id="AFCE01000109">
    <property type="protein sequence ID" value="EGL83361.1"/>
    <property type="molecule type" value="Genomic_DNA"/>
</dbReference>
<keyword evidence="3" id="KW-0012">Acyltransferase</keyword>
<organism evidence="2 4">
    <name type="scientific">Caldalkalibacillus thermarum (strain TA2.A1)</name>
    <dbReference type="NCBI Taxonomy" id="986075"/>
    <lineage>
        <taxon>Bacteria</taxon>
        <taxon>Bacillati</taxon>
        <taxon>Bacillota</taxon>
        <taxon>Bacilli</taxon>
        <taxon>Bacillales</taxon>
        <taxon>Bacillaceae</taxon>
        <taxon>Caldalkalibacillus</taxon>
    </lineage>
</organism>
<proteinExistence type="predicted"/>
<dbReference type="EMBL" id="CP082237">
    <property type="protein sequence ID" value="QZT32876.1"/>
    <property type="molecule type" value="Genomic_DNA"/>
</dbReference>
<keyword evidence="5" id="KW-1185">Reference proteome</keyword>
<dbReference type="GO" id="GO:0016747">
    <property type="term" value="F:acyltransferase activity, transferring groups other than amino-acyl groups"/>
    <property type="evidence" value="ECO:0007669"/>
    <property type="project" value="InterPro"/>
</dbReference>
<dbReference type="OrthoDB" id="9812289at2"/>
<sequence>MQYLIFEGIPDREHILKGILDLHDLIFNTELPLDELKQKKGVLVMAAVDHDTVVGYKIGYERKKKHYYSWLGGVDPRYQRQGIATELMRRQHQWCQEKGYLTVRTHTKNKWRGMLILNLRHGFDVIGTYTDDRGEPKIILEKKLAHQ</sequence>
<dbReference type="CDD" id="cd04301">
    <property type="entry name" value="NAT_SF"/>
    <property type="match status" value="1"/>
</dbReference>
<evidence type="ECO:0000259" key="1">
    <source>
        <dbReference type="PROSITE" id="PS51186"/>
    </source>
</evidence>
<dbReference type="EC" id="2.3.1.-" evidence="3"/>
<dbReference type="AlphaFoldDB" id="F5L5K5"/>
<dbReference type="RefSeq" id="WP_007503813.1">
    <property type="nucleotide sequence ID" value="NZ_AFCE01000109.1"/>
</dbReference>
<dbReference type="Gene3D" id="3.40.630.30">
    <property type="match status" value="1"/>
</dbReference>
<accession>F5L5K5</accession>
<gene>
    <name evidence="2" type="ORF">CathTA2_1068</name>
    <name evidence="3" type="ORF">HUR95_10930</name>
</gene>
<dbReference type="KEGG" id="cthu:HUR95_10930"/>
<dbReference type="Pfam" id="PF00583">
    <property type="entry name" value="Acetyltransf_1"/>
    <property type="match status" value="1"/>
</dbReference>
<reference evidence="3 5" key="2">
    <citation type="journal article" date="2020" name="Extremophiles">
        <title>Genomic analysis of Caldalkalibacillus thermarum TA2.A1 reveals aerobic alkaliphilic metabolism and evolutionary hallmarks linking alkaliphilic bacteria and plant life.</title>
        <authorList>
            <person name="de Jong S.I."/>
            <person name="van den Broek M.A."/>
            <person name="Merkel A.Y."/>
            <person name="de la Torre Cortes P."/>
            <person name="Kalamorz F."/>
            <person name="Cook G.M."/>
            <person name="van Loosdrecht M.C.M."/>
            <person name="McMillan D.G.G."/>
        </authorList>
    </citation>
    <scope>NUCLEOTIDE SEQUENCE [LARGE SCALE GENOMIC DNA]</scope>
    <source>
        <strain evidence="3 5">TA2.A1</strain>
    </source>
</reference>
<evidence type="ECO:0000313" key="2">
    <source>
        <dbReference type="EMBL" id="EGL83361.1"/>
    </source>
</evidence>
<reference evidence="2 4" key="1">
    <citation type="journal article" date="2011" name="J. Bacteriol.">
        <title>Draft genome sequence of the thermoalkaliphilic Caldalkalibacillus thermarum strain TA2.A1.</title>
        <authorList>
            <person name="Kalamorz F."/>
            <person name="Keis S."/>
            <person name="McMillan D.G."/>
            <person name="Olsson K."/>
            <person name="Stanton J.A."/>
            <person name="Stockwell P."/>
            <person name="Black M.A."/>
            <person name="Klingeman D.M."/>
            <person name="Land M.L."/>
            <person name="Han C.S."/>
            <person name="Martin S.L."/>
            <person name="Becher S.A."/>
            <person name="Peddie C.J."/>
            <person name="Morgan H.W."/>
            <person name="Matthies D."/>
            <person name="Preiss L."/>
            <person name="Meier T."/>
            <person name="Brown S.D."/>
            <person name="Cook G.M."/>
        </authorList>
    </citation>
    <scope>NUCLEOTIDE SEQUENCE [LARGE SCALE GENOMIC DNA]</scope>
    <source>
        <strain evidence="2 4">TA2.A1</strain>
    </source>
</reference>
<evidence type="ECO:0000313" key="5">
    <source>
        <dbReference type="Proteomes" id="UP000825179"/>
    </source>
</evidence>
<evidence type="ECO:0000313" key="4">
    <source>
        <dbReference type="Proteomes" id="UP000010716"/>
    </source>
</evidence>
<name>F5L5K5_CALTT</name>
<evidence type="ECO:0000313" key="3">
    <source>
        <dbReference type="EMBL" id="QZT32876.1"/>
    </source>
</evidence>
<feature type="domain" description="N-acetyltransferase" evidence="1">
    <location>
        <begin position="6"/>
        <end position="145"/>
    </location>
</feature>
<protein>
    <submittedName>
        <fullName evidence="2">GCN5-related N-acetyltransferase</fullName>
    </submittedName>
    <submittedName>
        <fullName evidence="3">GNAT family N-acetyltransferase</fullName>
        <ecNumber evidence="3">2.3.1.-</ecNumber>
    </submittedName>
</protein>
<reference evidence="3" key="3">
    <citation type="submission" date="2021-08" db="EMBL/GenBank/DDBJ databases">
        <authorList>
            <person name="de Jong S."/>
            <person name="van den Broek M."/>
            <person name="Merkel A."/>
            <person name="de la Torre Cortes P."/>
            <person name="Kalamorz F."/>
            <person name="Cook G."/>
            <person name="van Loosdrecht M."/>
            <person name="McMillan D."/>
        </authorList>
    </citation>
    <scope>NUCLEOTIDE SEQUENCE</scope>
    <source>
        <strain evidence="3">TA2.A1</strain>
    </source>
</reference>
<dbReference type="PROSITE" id="PS51186">
    <property type="entry name" value="GNAT"/>
    <property type="match status" value="1"/>
</dbReference>
<dbReference type="Proteomes" id="UP000825179">
    <property type="component" value="Chromosome"/>
</dbReference>
<dbReference type="SUPFAM" id="SSF55729">
    <property type="entry name" value="Acyl-CoA N-acyltransferases (Nat)"/>
    <property type="match status" value="1"/>
</dbReference>